<feature type="region of interest" description="Disordered" evidence="1">
    <location>
        <begin position="650"/>
        <end position="669"/>
    </location>
</feature>
<feature type="region of interest" description="Disordered" evidence="1">
    <location>
        <begin position="713"/>
        <end position="833"/>
    </location>
</feature>
<evidence type="ECO:0000256" key="1">
    <source>
        <dbReference type="SAM" id="MobiDB-lite"/>
    </source>
</evidence>
<gene>
    <name evidence="2" type="ORF">K444DRAFT_610057</name>
</gene>
<name>A0A2J6TJN2_9HELO</name>
<feature type="compositionally biased region" description="Basic and acidic residues" evidence="1">
    <location>
        <begin position="476"/>
        <end position="485"/>
    </location>
</feature>
<keyword evidence="3" id="KW-1185">Reference proteome</keyword>
<feature type="compositionally biased region" description="Basic and acidic residues" evidence="1">
    <location>
        <begin position="811"/>
        <end position="820"/>
    </location>
</feature>
<dbReference type="AlphaFoldDB" id="A0A2J6TJN2"/>
<feature type="compositionally biased region" description="Basic and acidic residues" evidence="1">
    <location>
        <begin position="456"/>
        <end position="468"/>
    </location>
</feature>
<feature type="compositionally biased region" description="Basic residues" evidence="1">
    <location>
        <begin position="101"/>
        <end position="113"/>
    </location>
</feature>
<proteinExistence type="predicted"/>
<dbReference type="InterPro" id="IPR052895">
    <property type="entry name" value="HetReg/Transcr_Mod"/>
</dbReference>
<dbReference type="PANTHER" id="PTHR24148:SF64">
    <property type="entry name" value="HETEROKARYON INCOMPATIBILITY DOMAIN-CONTAINING PROTEIN"/>
    <property type="match status" value="1"/>
</dbReference>
<feature type="compositionally biased region" description="Polar residues" evidence="1">
    <location>
        <begin position="127"/>
        <end position="138"/>
    </location>
</feature>
<dbReference type="STRING" id="1095630.A0A2J6TJN2"/>
<accession>A0A2J6TJN2</accession>
<dbReference type="Proteomes" id="UP000235371">
    <property type="component" value="Unassembled WGS sequence"/>
</dbReference>
<dbReference type="RefSeq" id="XP_024740114.1">
    <property type="nucleotide sequence ID" value="XM_024879674.1"/>
</dbReference>
<dbReference type="GeneID" id="36587751"/>
<dbReference type="EMBL" id="KZ613782">
    <property type="protein sequence ID" value="PMD63210.1"/>
    <property type="molecule type" value="Genomic_DNA"/>
</dbReference>
<evidence type="ECO:0000313" key="3">
    <source>
        <dbReference type="Proteomes" id="UP000235371"/>
    </source>
</evidence>
<feature type="region of interest" description="Disordered" evidence="1">
    <location>
        <begin position="456"/>
        <end position="485"/>
    </location>
</feature>
<evidence type="ECO:0000313" key="2">
    <source>
        <dbReference type="EMBL" id="PMD63210.1"/>
    </source>
</evidence>
<dbReference type="PANTHER" id="PTHR24148">
    <property type="entry name" value="ANKYRIN REPEAT DOMAIN-CONTAINING PROTEIN 39 HOMOLOG-RELATED"/>
    <property type="match status" value="1"/>
</dbReference>
<feature type="compositionally biased region" description="Basic and acidic residues" evidence="1">
    <location>
        <begin position="772"/>
        <end position="787"/>
    </location>
</feature>
<dbReference type="OrthoDB" id="4161816at2759"/>
<sequence>MDHDIIYALLAIAKDTTPMASEETGRLALDHTQHVLEIFTEKKRYKVEYEKPFVDVCRDFVQFCIERSLETDKTRALDVICRPWAPEGDNGTERPSLSGTKKSKHKKKSKGKMKATNTEEVTGDQKPGSNQKPGTASEQKGVEKPLNLPSWISRLSGASYAMYSHPGMHSSKMGRKNADSLVGLPTLTQRNYNAAERKGVDMKTLRFRKRPNVGQGHYSLYLKGFQLDTITDVYHSSQGGSIPSEWAKAGGWHKAPKGPPPDEFWRTLVADRGRDGRNPPVYYARACQESFLKGGLMSGSVNTTDLINNERCSVVAQFCRRVQAVIWNRSLIKTKSMKLGLVDKKVEKGDLICILYGCSVPVVLRRNKEKRSKDEIDAEIVEDIRQWWKEFCRKLEDYKKRVRVFKAKRQEVKQEYIDWDTKKKAEWRKDTNWRSTWAARQLDKDWWKAWEKKWAEGHPSTEKKKDEPENSGGTSEKGKDEKKKKPLELKNDDEWWKAWEEKKAEERKFLGKLEHSGDLEMYEKLQALDDEKAPWRASDKEWWKQWVLKKSKQRTGLTGGPSLSNNHERSNIICDMMLQFIPWRVDIIKKKIPLDREFNHWKSEKREQYKEKKTLDTEWKEPSTNWAEFELARKYGVRWKRTLPKYKPKPKEVVGTKTTGSAPAKTNGELSQKVAVTPVPSAVINPANQVGFVQDKKDGSKLGDDVKGDAQVGAKAVISDTNEELQAAKTGQPDPTNPSHVGANPGEGGSKTNGRSRPRSSTPSTRRSAKSSAEEQVSRQTTDKETDPPVQTGIGLMESAIPGLDLEEEEMREKEKAEAENKEEEEQNRKNKEELLEYVRKERKDYYSPWHYEFLGECYIHGMMDGEAMAAQNRDAIPTTLFELR</sequence>
<protein>
    <submittedName>
        <fullName evidence="2">Uncharacterized protein</fullName>
    </submittedName>
</protein>
<organism evidence="2 3">
    <name type="scientific">Hyaloscypha bicolor E</name>
    <dbReference type="NCBI Taxonomy" id="1095630"/>
    <lineage>
        <taxon>Eukaryota</taxon>
        <taxon>Fungi</taxon>
        <taxon>Dikarya</taxon>
        <taxon>Ascomycota</taxon>
        <taxon>Pezizomycotina</taxon>
        <taxon>Leotiomycetes</taxon>
        <taxon>Helotiales</taxon>
        <taxon>Hyaloscyphaceae</taxon>
        <taxon>Hyaloscypha</taxon>
        <taxon>Hyaloscypha bicolor</taxon>
    </lineage>
</organism>
<feature type="region of interest" description="Disordered" evidence="1">
    <location>
        <begin position="83"/>
        <end position="145"/>
    </location>
</feature>
<dbReference type="InParanoid" id="A0A2J6TJN2"/>
<reference evidence="2 3" key="1">
    <citation type="submission" date="2016-04" db="EMBL/GenBank/DDBJ databases">
        <title>A degradative enzymes factory behind the ericoid mycorrhizal symbiosis.</title>
        <authorList>
            <consortium name="DOE Joint Genome Institute"/>
            <person name="Martino E."/>
            <person name="Morin E."/>
            <person name="Grelet G."/>
            <person name="Kuo A."/>
            <person name="Kohler A."/>
            <person name="Daghino S."/>
            <person name="Barry K."/>
            <person name="Choi C."/>
            <person name="Cichocki N."/>
            <person name="Clum A."/>
            <person name="Copeland A."/>
            <person name="Hainaut M."/>
            <person name="Haridas S."/>
            <person name="Labutti K."/>
            <person name="Lindquist E."/>
            <person name="Lipzen A."/>
            <person name="Khouja H.-R."/>
            <person name="Murat C."/>
            <person name="Ohm R."/>
            <person name="Olson A."/>
            <person name="Spatafora J."/>
            <person name="Veneault-Fourrey C."/>
            <person name="Henrissat B."/>
            <person name="Grigoriev I."/>
            <person name="Martin F."/>
            <person name="Perotto S."/>
        </authorList>
    </citation>
    <scope>NUCLEOTIDE SEQUENCE [LARGE SCALE GENOMIC DNA]</scope>
    <source>
        <strain evidence="2 3">E</strain>
    </source>
</reference>